<keyword evidence="8" id="KW-1015">Disulfide bond</keyword>
<evidence type="ECO:0000313" key="12">
    <source>
        <dbReference type="EMBL" id="QVT82013.1"/>
    </source>
</evidence>
<feature type="transmembrane region" description="Helical" evidence="10">
    <location>
        <begin position="146"/>
        <end position="170"/>
    </location>
</feature>
<evidence type="ECO:0000256" key="8">
    <source>
        <dbReference type="ARBA" id="ARBA00023157"/>
    </source>
</evidence>
<evidence type="ECO:0000256" key="10">
    <source>
        <dbReference type="SAM" id="Phobius"/>
    </source>
</evidence>
<name>A0ABX8ER83_9ACTN</name>
<feature type="transmembrane region" description="Helical" evidence="10">
    <location>
        <begin position="191"/>
        <end position="210"/>
    </location>
</feature>
<gene>
    <name evidence="12" type="ORF">ENKNEFLB_04432</name>
</gene>
<dbReference type="InterPro" id="IPR038354">
    <property type="entry name" value="VKOR_sf"/>
</dbReference>
<keyword evidence="5 10" id="KW-1133">Transmembrane helix</keyword>
<dbReference type="RefSeq" id="WP_214057290.1">
    <property type="nucleotide sequence ID" value="NZ_BAAAHS010000049.1"/>
</dbReference>
<keyword evidence="4" id="KW-0874">Quinone</keyword>
<dbReference type="Proteomes" id="UP000679307">
    <property type="component" value="Chromosome"/>
</dbReference>
<keyword evidence="9" id="KW-0676">Redox-active center</keyword>
<dbReference type="Gene3D" id="1.20.1440.130">
    <property type="entry name" value="VKOR domain"/>
    <property type="match status" value="1"/>
</dbReference>
<evidence type="ECO:0000256" key="1">
    <source>
        <dbReference type="ARBA" id="ARBA00004141"/>
    </source>
</evidence>
<evidence type="ECO:0000256" key="7">
    <source>
        <dbReference type="ARBA" id="ARBA00023136"/>
    </source>
</evidence>
<dbReference type="Pfam" id="PF07884">
    <property type="entry name" value="VKOR"/>
    <property type="match status" value="1"/>
</dbReference>
<dbReference type="EMBL" id="CP075371">
    <property type="protein sequence ID" value="QVT82013.1"/>
    <property type="molecule type" value="Genomic_DNA"/>
</dbReference>
<accession>A0ABX8ER83</accession>
<dbReference type="InterPro" id="IPR012932">
    <property type="entry name" value="VKOR"/>
</dbReference>
<evidence type="ECO:0000256" key="2">
    <source>
        <dbReference type="ARBA" id="ARBA00006214"/>
    </source>
</evidence>
<evidence type="ECO:0000256" key="5">
    <source>
        <dbReference type="ARBA" id="ARBA00022989"/>
    </source>
</evidence>
<feature type="domain" description="Vitamin K epoxide reductase" evidence="11">
    <location>
        <begin position="30"/>
        <end position="171"/>
    </location>
</feature>
<protein>
    <recommendedName>
        <fullName evidence="11">Vitamin K epoxide reductase domain-containing protein</fullName>
    </recommendedName>
</protein>
<keyword evidence="3 10" id="KW-0812">Transmembrane</keyword>
<sequence>MSAVDQQQPVDGRGGVDGPEEDLSAYDISLRPYGVGLVVLGALGLLAAFTLTVDKLKLLADPSFTPACDINPIVSCGSVMASDQAEVFGFPNSLLGLIGFAAVVALGLSLALGARLPRTVLAGLALGGLAGLVFVHWLAFQTLYEINALCPWCLVVWAVTIPTAVWSTLVAAGAGTSRSPRVVEKLWNVRYLIVLGWYLLLAGAILERFWDYWVTLL</sequence>
<evidence type="ECO:0000313" key="13">
    <source>
        <dbReference type="Proteomes" id="UP000679307"/>
    </source>
</evidence>
<dbReference type="CDD" id="cd12922">
    <property type="entry name" value="VKOR_5"/>
    <property type="match status" value="1"/>
</dbReference>
<comment type="similarity">
    <text evidence="2">Belongs to the VKOR family.</text>
</comment>
<keyword evidence="6" id="KW-0560">Oxidoreductase</keyword>
<dbReference type="SMART" id="SM00756">
    <property type="entry name" value="VKc"/>
    <property type="match status" value="1"/>
</dbReference>
<reference evidence="12 13" key="1">
    <citation type="submission" date="2021-05" db="EMBL/GenBank/DDBJ databases">
        <title>Complete genome of Nocardioides aquaticus KCTC 9944T isolated from meromictic and hypersaline Ekho Lake, Antarctica.</title>
        <authorList>
            <person name="Hwang K."/>
            <person name="Kim K.M."/>
            <person name="Choe H."/>
        </authorList>
    </citation>
    <scope>NUCLEOTIDE SEQUENCE [LARGE SCALE GENOMIC DNA]</scope>
    <source>
        <strain evidence="12 13">KCTC 9944</strain>
    </source>
</reference>
<evidence type="ECO:0000256" key="4">
    <source>
        <dbReference type="ARBA" id="ARBA00022719"/>
    </source>
</evidence>
<proteinExistence type="inferred from homology"/>
<evidence type="ECO:0000256" key="6">
    <source>
        <dbReference type="ARBA" id="ARBA00023002"/>
    </source>
</evidence>
<evidence type="ECO:0000259" key="11">
    <source>
        <dbReference type="SMART" id="SM00756"/>
    </source>
</evidence>
<keyword evidence="13" id="KW-1185">Reference proteome</keyword>
<feature type="transmembrane region" description="Helical" evidence="10">
    <location>
        <begin position="33"/>
        <end position="53"/>
    </location>
</feature>
<keyword evidence="7 10" id="KW-0472">Membrane</keyword>
<feature type="transmembrane region" description="Helical" evidence="10">
    <location>
        <begin position="120"/>
        <end position="140"/>
    </location>
</feature>
<comment type="subcellular location">
    <subcellularLocation>
        <location evidence="1">Membrane</location>
        <topology evidence="1">Multi-pass membrane protein</topology>
    </subcellularLocation>
</comment>
<organism evidence="12 13">
    <name type="scientific">Nocardioides aquaticus</name>
    <dbReference type="NCBI Taxonomy" id="160826"/>
    <lineage>
        <taxon>Bacteria</taxon>
        <taxon>Bacillati</taxon>
        <taxon>Actinomycetota</taxon>
        <taxon>Actinomycetes</taxon>
        <taxon>Propionibacteriales</taxon>
        <taxon>Nocardioidaceae</taxon>
        <taxon>Nocardioides</taxon>
    </lineage>
</organism>
<dbReference type="InterPro" id="IPR041714">
    <property type="entry name" value="VKOR_Actinobacteria"/>
</dbReference>
<evidence type="ECO:0000256" key="3">
    <source>
        <dbReference type="ARBA" id="ARBA00022692"/>
    </source>
</evidence>
<evidence type="ECO:0000256" key="9">
    <source>
        <dbReference type="ARBA" id="ARBA00023284"/>
    </source>
</evidence>
<feature type="transmembrane region" description="Helical" evidence="10">
    <location>
        <begin position="94"/>
        <end position="113"/>
    </location>
</feature>